<name>A0A438KD10_VITVI</name>
<accession>A0A438KD10</accession>
<feature type="region of interest" description="Disordered" evidence="1">
    <location>
        <begin position="1"/>
        <end position="35"/>
    </location>
</feature>
<evidence type="ECO:0008006" key="4">
    <source>
        <dbReference type="Google" id="ProtNLM"/>
    </source>
</evidence>
<dbReference type="Proteomes" id="UP000288805">
    <property type="component" value="Unassembled WGS sequence"/>
</dbReference>
<proteinExistence type="predicted"/>
<feature type="compositionally biased region" description="Basic and acidic residues" evidence="1">
    <location>
        <begin position="78"/>
        <end position="92"/>
    </location>
</feature>
<feature type="compositionally biased region" description="Basic and acidic residues" evidence="1">
    <location>
        <begin position="22"/>
        <end position="32"/>
    </location>
</feature>
<organism evidence="2 3">
    <name type="scientific">Vitis vinifera</name>
    <name type="common">Grape</name>
    <dbReference type="NCBI Taxonomy" id="29760"/>
    <lineage>
        <taxon>Eukaryota</taxon>
        <taxon>Viridiplantae</taxon>
        <taxon>Streptophyta</taxon>
        <taxon>Embryophyta</taxon>
        <taxon>Tracheophyta</taxon>
        <taxon>Spermatophyta</taxon>
        <taxon>Magnoliopsida</taxon>
        <taxon>eudicotyledons</taxon>
        <taxon>Gunneridae</taxon>
        <taxon>Pentapetalae</taxon>
        <taxon>rosids</taxon>
        <taxon>Vitales</taxon>
        <taxon>Vitaceae</taxon>
        <taxon>Viteae</taxon>
        <taxon>Vitis</taxon>
    </lineage>
</organism>
<dbReference type="EMBL" id="QGNW01000009">
    <property type="protein sequence ID" value="RVX19106.1"/>
    <property type="molecule type" value="Genomic_DNA"/>
</dbReference>
<sequence>MLDGTLPSHFKQPVTAYTSSPAERKDRDDDKSSLPQFLTVACRTMMALPPPQHHHDKPKSLPTIKGNRTPDTIKGPHTVKEGKRSYSKEDRQNIRENANKTIGRVCPDPLSRHLLQASTLAPSVGTIATTKMSTPSKSRSSARGNEGYFEWRETMEMRQLESERKMQAMLQETRRLREENAVLRIQVSSSGPHHDQRPRGQGANSRPNLESVHPGTTGVIPDMRDERSWERPMPTYRAPQDESSDSIRLSSKRQRDKRPQFSDVISRIIHYDPPRGFLVPKFSAYDGSSDPFDHIMHYRQLTTLDIGNDALLCKENESLREFVKRFGQVVLQVEAYSMDVVLQIFKRNICPGTPFFESLTKKSPTTMDDLFRRARKYSMLEDDVHAAT</sequence>
<feature type="region of interest" description="Disordered" evidence="1">
    <location>
        <begin position="48"/>
        <end position="92"/>
    </location>
</feature>
<comment type="caution">
    <text evidence="2">The sequence shown here is derived from an EMBL/GenBank/DDBJ whole genome shotgun (WGS) entry which is preliminary data.</text>
</comment>
<evidence type="ECO:0000313" key="2">
    <source>
        <dbReference type="EMBL" id="RVX19106.1"/>
    </source>
</evidence>
<feature type="region of interest" description="Disordered" evidence="1">
    <location>
        <begin position="184"/>
        <end position="259"/>
    </location>
</feature>
<evidence type="ECO:0000256" key="1">
    <source>
        <dbReference type="SAM" id="MobiDB-lite"/>
    </source>
</evidence>
<dbReference type="AlphaFoldDB" id="A0A438KD10"/>
<gene>
    <name evidence="2" type="ORF">CK203_008642</name>
</gene>
<reference evidence="2 3" key="1">
    <citation type="journal article" date="2018" name="PLoS Genet.">
        <title>Population sequencing reveals clonal diversity and ancestral inbreeding in the grapevine cultivar Chardonnay.</title>
        <authorList>
            <person name="Roach M.J."/>
            <person name="Johnson D.L."/>
            <person name="Bohlmann J."/>
            <person name="van Vuuren H.J."/>
            <person name="Jones S.J."/>
            <person name="Pretorius I.S."/>
            <person name="Schmidt S.A."/>
            <person name="Borneman A.R."/>
        </authorList>
    </citation>
    <scope>NUCLEOTIDE SEQUENCE [LARGE SCALE GENOMIC DNA]</scope>
    <source>
        <strain evidence="3">cv. Chardonnay</strain>
        <tissue evidence="2">Leaf</tissue>
    </source>
</reference>
<evidence type="ECO:0000313" key="3">
    <source>
        <dbReference type="Proteomes" id="UP000288805"/>
    </source>
</evidence>
<protein>
    <recommendedName>
        <fullName evidence="4">Retrotransposon gag domain-containing protein</fullName>
    </recommendedName>
</protein>